<feature type="chain" id="PRO_5019848796" description="Chitin-binding type-2 domain-containing protein" evidence="2">
    <location>
        <begin position="23"/>
        <end position="497"/>
    </location>
</feature>
<keyword evidence="2" id="KW-0732">Signal</keyword>
<feature type="compositionally biased region" description="Low complexity" evidence="1">
    <location>
        <begin position="156"/>
        <end position="171"/>
    </location>
</feature>
<evidence type="ECO:0000259" key="3">
    <source>
        <dbReference type="PROSITE" id="PS50940"/>
    </source>
</evidence>
<dbReference type="Proteomes" id="UP000295192">
    <property type="component" value="Unassembled WGS sequence"/>
</dbReference>
<organism evidence="4 5">
    <name type="scientific">Drosophila navojoa</name>
    <name type="common">Fruit fly</name>
    <dbReference type="NCBI Taxonomy" id="7232"/>
    <lineage>
        <taxon>Eukaryota</taxon>
        <taxon>Metazoa</taxon>
        <taxon>Ecdysozoa</taxon>
        <taxon>Arthropoda</taxon>
        <taxon>Hexapoda</taxon>
        <taxon>Insecta</taxon>
        <taxon>Pterygota</taxon>
        <taxon>Neoptera</taxon>
        <taxon>Endopterygota</taxon>
        <taxon>Diptera</taxon>
        <taxon>Brachycera</taxon>
        <taxon>Muscomorpha</taxon>
        <taxon>Ephydroidea</taxon>
        <taxon>Drosophilidae</taxon>
        <taxon>Drosophila</taxon>
    </lineage>
</organism>
<dbReference type="InterPro" id="IPR002557">
    <property type="entry name" value="Chitin-bd_dom"/>
</dbReference>
<protein>
    <recommendedName>
        <fullName evidence="3">Chitin-binding type-2 domain-containing protein</fullName>
    </recommendedName>
</protein>
<dbReference type="SUPFAM" id="SSF57625">
    <property type="entry name" value="Invertebrate chitin-binding proteins"/>
    <property type="match status" value="1"/>
</dbReference>
<keyword evidence="5" id="KW-1185">Reference proteome</keyword>
<dbReference type="GO" id="GO:0005576">
    <property type="term" value="C:extracellular region"/>
    <property type="evidence" value="ECO:0007669"/>
    <property type="project" value="InterPro"/>
</dbReference>
<dbReference type="GO" id="GO:0008061">
    <property type="term" value="F:chitin binding"/>
    <property type="evidence" value="ECO:0007669"/>
    <property type="project" value="InterPro"/>
</dbReference>
<dbReference type="EMBL" id="LSRL02000002">
    <property type="protein sequence ID" value="TDG53051.1"/>
    <property type="molecule type" value="Genomic_DNA"/>
</dbReference>
<dbReference type="AlphaFoldDB" id="A0A484C0L6"/>
<evidence type="ECO:0000256" key="2">
    <source>
        <dbReference type="SAM" id="SignalP"/>
    </source>
</evidence>
<evidence type="ECO:0000313" key="5">
    <source>
        <dbReference type="Proteomes" id="UP000295192"/>
    </source>
</evidence>
<dbReference type="PROSITE" id="PS50940">
    <property type="entry name" value="CHIT_BIND_II"/>
    <property type="match status" value="1"/>
</dbReference>
<dbReference type="OrthoDB" id="7881953at2759"/>
<dbReference type="PROSITE" id="PS51257">
    <property type="entry name" value="PROKAR_LIPOPROTEIN"/>
    <property type="match status" value="1"/>
</dbReference>
<dbReference type="InterPro" id="IPR036508">
    <property type="entry name" value="Chitin-bd_dom_sf"/>
</dbReference>
<dbReference type="OMA" id="CNINTAK"/>
<gene>
    <name evidence="4" type="ORF">AWZ03_000594</name>
</gene>
<evidence type="ECO:0000256" key="1">
    <source>
        <dbReference type="SAM" id="MobiDB-lite"/>
    </source>
</evidence>
<feature type="region of interest" description="Disordered" evidence="1">
    <location>
        <begin position="156"/>
        <end position="200"/>
    </location>
</feature>
<comment type="caution">
    <text evidence="4">The sequence shown here is derived from an EMBL/GenBank/DDBJ whole genome shotgun (WGS) entry which is preliminary data.</text>
</comment>
<accession>A0A484C0L6</accession>
<feature type="signal peptide" evidence="2">
    <location>
        <begin position="1"/>
        <end position="22"/>
    </location>
</feature>
<proteinExistence type="predicted"/>
<sequence length="497" mass="53360">MAKDLQIVLALFFACLVAHVVTDCNVCQTNQAACINSTSFYLCFGDGMPHTDRIYNCLEGTVCTARTAICVQKNALWPPSCGDTSKCGQCSAHRNHKFACQSRRTFQMCYGATRPTGALGFCPPGYACDASSDVVCTPERVGQTFTCDLHDDLVSTSTTSTPPTTVTTASPTPSPTPSSSPSPSPTPSPSPSPSPTPDSMTAQQLCQLKAYTGLYETQPRDIYCRRYISCYYNKAGQIRAVEYQCAANAYFDAATQRCFALQLQFEMRRLLFAVFLGISLGSRDARAACYVCDSVSNVACISKSQFQFCANNQPIGPINSCPAGSYCSGQSTICNQSPALRACDSCGECNEQGVFACTGPRTFALCLGGRRPSTTLTSSCTGDLVCNIYLREICGNAAVTSATCAERATTTEPITTAGTTTESTALSPDAFCRASFKGIPIHAIPNDTVCTSYIYCRFYINTWVGRIIDCPAANPYFNGWTRCCGTVKSTRPGCLQE</sequence>
<feature type="domain" description="Chitin-binding type-2" evidence="3">
    <location>
        <begin position="203"/>
        <end position="258"/>
    </location>
</feature>
<name>A0A484C0L6_DRONA</name>
<feature type="compositionally biased region" description="Pro residues" evidence="1">
    <location>
        <begin position="172"/>
        <end position="196"/>
    </location>
</feature>
<evidence type="ECO:0000313" key="4">
    <source>
        <dbReference type="EMBL" id="TDG53051.1"/>
    </source>
</evidence>
<reference evidence="4 5" key="1">
    <citation type="journal article" date="2019" name="J. Hered.">
        <title>An Improved Genome Assembly for Drosophila navojoa, the Basal Species in the mojavensis Cluster.</title>
        <authorList>
            <person name="Vanderlinde T."/>
            <person name="Dupim E.G."/>
            <person name="Nazario-Yepiz N.O."/>
            <person name="Carvalho A.B."/>
        </authorList>
    </citation>
    <scope>NUCLEOTIDE SEQUENCE [LARGE SCALE GENOMIC DNA]</scope>
    <source>
        <strain evidence="4">Navoj_Jal97</strain>
        <tissue evidence="4">Whole organism</tissue>
    </source>
</reference>